<organism evidence="1 2">
    <name type="scientific">Streptomyces klenkii</name>
    <dbReference type="NCBI Taxonomy" id="1420899"/>
    <lineage>
        <taxon>Bacteria</taxon>
        <taxon>Bacillati</taxon>
        <taxon>Actinomycetota</taxon>
        <taxon>Actinomycetes</taxon>
        <taxon>Kitasatosporales</taxon>
        <taxon>Streptomycetaceae</taxon>
        <taxon>Streptomyces</taxon>
    </lineage>
</organism>
<dbReference type="PROSITE" id="PS51318">
    <property type="entry name" value="TAT"/>
    <property type="match status" value="1"/>
</dbReference>
<gene>
    <name evidence="1" type="ORF">D7231_34810</name>
</gene>
<evidence type="ECO:0000313" key="2">
    <source>
        <dbReference type="Proteomes" id="UP000270343"/>
    </source>
</evidence>
<dbReference type="PANTHER" id="PTHR31891">
    <property type="entry name" value="FORMAMIDASE C869.04-RELATED"/>
    <property type="match status" value="1"/>
</dbReference>
<dbReference type="Gene3D" id="2.60.120.580">
    <property type="entry name" value="Acetamidase/Formamidase-like domains"/>
    <property type="match status" value="1"/>
</dbReference>
<dbReference type="Proteomes" id="UP000270343">
    <property type="component" value="Unassembled WGS sequence"/>
</dbReference>
<protein>
    <submittedName>
        <fullName evidence="1">Acetamidase</fullName>
    </submittedName>
</protein>
<reference evidence="1 2" key="1">
    <citation type="journal article" date="2015" name="Antonie Van Leeuwenhoek">
        <title>Streptomyces klenkii sp. nov., isolated from deep marine sediment.</title>
        <authorList>
            <person name="Veyisoglu A."/>
            <person name="Sahin N."/>
        </authorList>
    </citation>
    <scope>NUCLEOTIDE SEQUENCE [LARGE SCALE GENOMIC DNA]</scope>
    <source>
        <strain evidence="1 2">KCTC 29202</strain>
    </source>
</reference>
<evidence type="ECO:0000313" key="1">
    <source>
        <dbReference type="EMBL" id="RKN55212.1"/>
    </source>
</evidence>
<dbReference type="InterPro" id="IPR006311">
    <property type="entry name" value="TAT_signal"/>
</dbReference>
<name>A0A3B0A3J4_9ACTN</name>
<dbReference type="InterPro" id="IPR004304">
    <property type="entry name" value="FmdA_AmdA"/>
</dbReference>
<dbReference type="AlphaFoldDB" id="A0A3B0A3J4"/>
<keyword evidence="2" id="KW-1185">Reference proteome</keyword>
<feature type="non-terminal residue" evidence="1">
    <location>
        <position position="224"/>
    </location>
</feature>
<accession>A0A3B0A3J4</accession>
<proteinExistence type="predicted"/>
<dbReference type="SUPFAM" id="SSF141130">
    <property type="entry name" value="Acetamidase/Formamidase-like"/>
    <property type="match status" value="1"/>
</dbReference>
<dbReference type="EMBL" id="RBAM01000087">
    <property type="protein sequence ID" value="RKN55212.1"/>
    <property type="molecule type" value="Genomic_DNA"/>
</dbReference>
<sequence length="224" mass="23406">MHFPVDPGQARETLIAGLGRRGFLRAAGAVTAAGGTAAAVAAKGGQAHAATPARSSYTGEILQPHRGRVDGDHYLPSLPDQVRWGYVPALDSEPVLRIRSGQTVTVDSLSHEGLLEDQGRDPVAWFGGHDVPRREVLTDAVAMARDYSRAPRDFDTDGPHVITGPIRVEGAEPGDVLKVEPLSLLPRVPYGVISSRHGKGALARQAGGGAPAGIMPAEVMPAVA</sequence>
<dbReference type="PANTHER" id="PTHR31891:SF1">
    <property type="entry name" value="FORMAMIDASE C869.04-RELATED"/>
    <property type="match status" value="1"/>
</dbReference>
<dbReference type="GO" id="GO:0016811">
    <property type="term" value="F:hydrolase activity, acting on carbon-nitrogen (but not peptide) bonds, in linear amides"/>
    <property type="evidence" value="ECO:0007669"/>
    <property type="project" value="InterPro"/>
</dbReference>
<comment type="caution">
    <text evidence="1">The sequence shown here is derived from an EMBL/GenBank/DDBJ whole genome shotgun (WGS) entry which is preliminary data.</text>
</comment>